<feature type="domain" description="AAA+ ATPase" evidence="6">
    <location>
        <begin position="1244"/>
        <end position="1380"/>
    </location>
</feature>
<feature type="domain" description="AAA+ ATPase" evidence="6">
    <location>
        <begin position="902"/>
        <end position="1072"/>
    </location>
</feature>
<dbReference type="SUPFAM" id="SSF52540">
    <property type="entry name" value="P-loop containing nucleoside triphosphate hydrolases"/>
    <property type="match status" value="2"/>
</dbReference>
<dbReference type="InterPro" id="IPR050168">
    <property type="entry name" value="AAA_ATPase_domain"/>
</dbReference>
<feature type="region of interest" description="Disordered" evidence="4">
    <location>
        <begin position="244"/>
        <end position="266"/>
    </location>
</feature>
<dbReference type="InterPro" id="IPR003593">
    <property type="entry name" value="AAA+_ATPase"/>
</dbReference>
<feature type="compositionally biased region" description="Basic and acidic residues" evidence="4">
    <location>
        <begin position="703"/>
        <end position="712"/>
    </location>
</feature>
<evidence type="ECO:0000256" key="5">
    <source>
        <dbReference type="SAM" id="SignalP"/>
    </source>
</evidence>
<dbReference type="Gene3D" id="3.40.50.300">
    <property type="entry name" value="P-loop containing nucleotide triphosphate hydrolases"/>
    <property type="match status" value="2"/>
</dbReference>
<dbReference type="GO" id="GO:0016558">
    <property type="term" value="P:protein import into peroxisome matrix"/>
    <property type="evidence" value="ECO:0007669"/>
    <property type="project" value="TreeGrafter"/>
</dbReference>
<dbReference type="OrthoDB" id="345979at2759"/>
<feature type="region of interest" description="Disordered" evidence="4">
    <location>
        <begin position="379"/>
        <end position="423"/>
    </location>
</feature>
<keyword evidence="5" id="KW-0732">Signal</keyword>
<feature type="region of interest" description="Disordered" evidence="4">
    <location>
        <begin position="583"/>
        <end position="607"/>
    </location>
</feature>
<evidence type="ECO:0000256" key="1">
    <source>
        <dbReference type="ARBA" id="ARBA00022741"/>
    </source>
</evidence>
<dbReference type="GO" id="GO:0005524">
    <property type="term" value="F:ATP binding"/>
    <property type="evidence" value="ECO:0007669"/>
    <property type="project" value="UniProtKB-KW"/>
</dbReference>
<evidence type="ECO:0000259" key="6">
    <source>
        <dbReference type="SMART" id="SM00382"/>
    </source>
</evidence>
<feature type="compositionally biased region" description="Polar residues" evidence="4">
    <location>
        <begin position="583"/>
        <end position="597"/>
    </location>
</feature>
<dbReference type="Gene3D" id="1.10.8.60">
    <property type="match status" value="1"/>
</dbReference>
<dbReference type="GO" id="GO:0016887">
    <property type="term" value="F:ATP hydrolysis activity"/>
    <property type="evidence" value="ECO:0007669"/>
    <property type="project" value="InterPro"/>
</dbReference>
<keyword evidence="7" id="KW-1185">Reference proteome</keyword>
<feature type="region of interest" description="Disordered" evidence="4">
    <location>
        <begin position="531"/>
        <end position="565"/>
    </location>
</feature>
<gene>
    <name evidence="8" type="primary">LOC34620809</name>
</gene>
<evidence type="ECO:0000256" key="2">
    <source>
        <dbReference type="ARBA" id="ARBA00022840"/>
    </source>
</evidence>
<dbReference type="GeneID" id="34620809"/>
<dbReference type="SMART" id="SM00382">
    <property type="entry name" value="AAA"/>
    <property type="match status" value="2"/>
</dbReference>
<evidence type="ECO:0000256" key="4">
    <source>
        <dbReference type="SAM" id="MobiDB-lite"/>
    </source>
</evidence>
<dbReference type="Proteomes" id="UP000515125">
    <property type="component" value="Unplaced"/>
</dbReference>
<feature type="region of interest" description="Disordered" evidence="4">
    <location>
        <begin position="1529"/>
        <end position="1555"/>
    </location>
</feature>
<feature type="compositionally biased region" description="Basic and acidic residues" evidence="4">
    <location>
        <begin position="383"/>
        <end position="392"/>
    </location>
</feature>
<evidence type="ECO:0000256" key="3">
    <source>
        <dbReference type="ARBA" id="ARBA00023054"/>
    </source>
</evidence>
<reference evidence="8" key="1">
    <citation type="submission" date="2025-08" db="UniProtKB">
        <authorList>
            <consortium name="RefSeq"/>
        </authorList>
    </citation>
    <scope>IDENTIFICATION</scope>
</reference>
<organism evidence="7 8">
    <name type="scientific">Cyclospora cayetanensis</name>
    <dbReference type="NCBI Taxonomy" id="88456"/>
    <lineage>
        <taxon>Eukaryota</taxon>
        <taxon>Sar</taxon>
        <taxon>Alveolata</taxon>
        <taxon>Apicomplexa</taxon>
        <taxon>Conoidasida</taxon>
        <taxon>Coccidia</taxon>
        <taxon>Eucoccidiorida</taxon>
        <taxon>Eimeriorina</taxon>
        <taxon>Eimeriidae</taxon>
        <taxon>Cyclospora</taxon>
    </lineage>
</organism>
<dbReference type="PROSITE" id="PS51257">
    <property type="entry name" value="PROKAR_LIPOPROTEIN"/>
    <property type="match status" value="1"/>
</dbReference>
<sequence length="1661" mass="174951">MDRWPALLATPGLAFACFAIAEEGLRGSIEGAVAGGTAHSCEWTTPWAGISSETINWNYSMNSGCLYVGWLGEGLSAEDGAAVQEAAATGAAAALREQPLLPPCLQPGGYPAHQRRLGSRPAARRVARGRHLAASRCAASRETFSPVDWQQSQTRAPACLPAASASRRGVSEKAAFRRAPPVTALDALADGSAADSSRKRKLYGWFISSRVSVAPCVVPPTLPSSLLLTPLTFAQSAACFPPEHSVSEEDAGAGRPHDPSKKNRLSSTSLGRLLRAALLQSEDGRSRLLDAFLDGLDVQTAGRAEAASVSPSVQKDHHLPPADEVCNAPPSKTQDLPEAPAPAAFCSLLGLPLWNGALVRLALHLSSDEVARLLHSHSALQQREPEKPHAELAARATIPAKERAEDGAETSEEASTESRPSAFLLTRELRELEDGLGDLYVASSDTGSGGEGGAAEDPRSSSPEHPCARPSLPAASGGSPGAQLQEPLEWAKVAAHCSVVEESGIETFRGLPRVRAAGGSYRKVGAWISSESPGETVAGPRTADATGGWSSPPAAAEETPAEGSSPMHHVALDVLVSFSSADTQEGLATSPSAQRNGAASAHMKAAPPHFSRSLPPVFAPLCHHGGDGQMREEDAGPHSEDDACVLLNDALRGLVRQGALRAAVTEPLRVLVGSAGSSDSCGDLRLPLRHGGASCETFGEALPRRLRGEHQTSRSVPSPAGPKANDASGRDGTGAVRLKCSQLVIDPEAFRAAQRLWWLLPPTLSARLSAADAYTPSDSASGFEARLLRLLQQGCVETPAAELPLCSCGGQRGCATPIDFLLHLSSVVSRPLLADFQGLKAFGNCPDALKRAVYRRLGQLANPDEDRGDGASDSRVSPSCSKTFLETDAAESRASRALSALGSATLLVCGPRGSGRSALCRAICVDVMRRLGVFTMIVHCRLLAREAMPSVLIRHVLSAAFEVAEANSPSLLLLEDLDVLCLSGEDGGNLPTVAHARGTAIAAFLCDLINGVSEAASAAGSCRLDGLGGQHGVRTSSRRVLTLATSVNLSSLHPLLARPSLFGSSKVEVNCDTSMASARLELLRALVGLSAATTERGIPLSPPQAVHPASNHLLPVGDARAVTTDAGSLRDIANQLEGYSLADFQAVVSRAVGESLLGYPLKVSEALTSPYDAEKPPLAFIQAAHLRKALADVRPRATQTHAFIQPNLRYCHVGGLHKPKEDLHDLLTLQRRYPLLLRASGIAVHQGVLLIGPPGCGKTHLALAAVGEAGIRCIHIKGPELLGKFIGSSEAAVRDVFQRAKAAKPCAILFDEIEALATKRGADTTGVTDRVVNQLLCYLDGIEAREDVFVIATTARPDLVDSALLRPGRFDKVCFCGLPQSDAERQEILAVALKSLNSNIVLDTTNLASMVPPAFTPADIQAAVKQAQLYAVQEALAACTGAMPYASSDGDAPDHAAVTKRHLTAAIENAKPSLSIQELQRYHRYCLPIVNKACHESIRVLENVLLHSSQENRSKGHSVFNMEKLTDKKKPTAESPTLECVQSPMRPPGSTQCLHESESNSEADLEEAFKSGEVILSPTLPPSPGSATVSPRIGTFNGDRHDPSIIPELDASMCKIKALGDGNKLERGEADRSCNNGLPAEKKRKRKKLPAQLAGNRVALA</sequence>
<evidence type="ECO:0000313" key="8">
    <source>
        <dbReference type="RefSeq" id="XP_026194499.1"/>
    </source>
</evidence>
<evidence type="ECO:0000313" key="7">
    <source>
        <dbReference type="Proteomes" id="UP000515125"/>
    </source>
</evidence>
<keyword evidence="3" id="KW-0175">Coiled coil</keyword>
<dbReference type="GO" id="GO:0005829">
    <property type="term" value="C:cytosol"/>
    <property type="evidence" value="ECO:0007669"/>
    <property type="project" value="TreeGrafter"/>
</dbReference>
<dbReference type="PANTHER" id="PTHR23077">
    <property type="entry name" value="AAA-FAMILY ATPASE"/>
    <property type="match status" value="1"/>
</dbReference>
<feature type="region of interest" description="Disordered" evidence="4">
    <location>
        <begin position="1625"/>
        <end position="1661"/>
    </location>
</feature>
<feature type="region of interest" description="Disordered" evidence="4">
    <location>
        <begin position="703"/>
        <end position="732"/>
    </location>
</feature>
<keyword evidence="1" id="KW-0547">Nucleotide-binding</keyword>
<keyword evidence="2" id="KW-0067">ATP-binding</keyword>
<name>A0A6P6S3T1_9EIME</name>
<dbReference type="FunFam" id="3.40.50.300:FF:001025">
    <property type="entry name" value="ATPase family, AAA domain-containing 2B"/>
    <property type="match status" value="1"/>
</dbReference>
<protein>
    <submittedName>
        <fullName evidence="8">Uncharacterized protein LOC34620809</fullName>
    </submittedName>
</protein>
<accession>A0A6P6S3T1</accession>
<dbReference type="InterPro" id="IPR003959">
    <property type="entry name" value="ATPase_AAA_core"/>
</dbReference>
<feature type="chain" id="PRO_5027739457" evidence="5">
    <location>
        <begin position="17"/>
        <end position="1661"/>
    </location>
</feature>
<dbReference type="PANTHER" id="PTHR23077:SF12">
    <property type="entry name" value="PEROXISOMAL ATPASE PEX1"/>
    <property type="match status" value="1"/>
</dbReference>
<dbReference type="RefSeq" id="XP_026194499.1">
    <property type="nucleotide sequence ID" value="XM_026338714.1"/>
</dbReference>
<feature type="compositionally biased region" description="Low complexity" evidence="4">
    <location>
        <begin position="550"/>
        <end position="565"/>
    </location>
</feature>
<dbReference type="GO" id="GO:0005778">
    <property type="term" value="C:peroxisomal membrane"/>
    <property type="evidence" value="ECO:0007669"/>
    <property type="project" value="TreeGrafter"/>
</dbReference>
<feature type="signal peptide" evidence="5">
    <location>
        <begin position="1"/>
        <end position="16"/>
    </location>
</feature>
<dbReference type="Pfam" id="PF00004">
    <property type="entry name" value="AAA"/>
    <property type="match status" value="2"/>
</dbReference>
<feature type="region of interest" description="Disordered" evidence="4">
    <location>
        <begin position="439"/>
        <end position="483"/>
    </location>
</feature>
<proteinExistence type="predicted"/>
<dbReference type="InterPro" id="IPR027417">
    <property type="entry name" value="P-loop_NTPase"/>
</dbReference>